<name>A0AC34FGX9_9BILA</name>
<sequence>MNRTHKLEIDWFSDRRTWAVGIWLVHRQNATILLNRVLESGIRRSADETKRKIAAMLDGDDDNIALDQLKISLLCPLMKTRMKIPARTKTCSHLQCFDLLNYLDMNEKRPTWKCPQCNGNAHFDDLIIDQYFMDMLKAVEHNVEEVELSRDGNWKILEVAFACEDLSDDDDDGTATKTVKVEETSSTKTNNKSTKKDDEIITLDDSDDDNNPGSSEPAASRSIPFPSSVSTNFSSEAPTPPRTPLTTNGSNVVAPAAKSSSTTATSGPQAKQGRLNDDNSSTRSTGYRRSRSSSSSSEASSDSGHPRRRKIPAAIRGYRRSRSSSSSSEASSDSGHPRRRKIPAANRGATNGKPATPSASSTTAAATSKNVSKKVNESEIITLDSSDDEESMPRPARITQSSSRSNSYAYSNGTNGSTDSNPPQTNGTTNGTSASTSATKRPNGVHSDVAQKNNQISSNNLTEAIEYEVADGLTQFINSVFLRDTRGPSTFTAS</sequence>
<evidence type="ECO:0000313" key="2">
    <source>
        <dbReference type="WBParaSite" id="ES5_v2.g16195.t1"/>
    </source>
</evidence>
<protein>
    <submittedName>
        <fullName evidence="2">SP-RING-type domain-containing protein</fullName>
    </submittedName>
</protein>
<organism evidence="1 2">
    <name type="scientific">Panagrolaimus sp. ES5</name>
    <dbReference type="NCBI Taxonomy" id="591445"/>
    <lineage>
        <taxon>Eukaryota</taxon>
        <taxon>Metazoa</taxon>
        <taxon>Ecdysozoa</taxon>
        <taxon>Nematoda</taxon>
        <taxon>Chromadorea</taxon>
        <taxon>Rhabditida</taxon>
        <taxon>Tylenchina</taxon>
        <taxon>Panagrolaimomorpha</taxon>
        <taxon>Panagrolaimoidea</taxon>
        <taxon>Panagrolaimidae</taxon>
        <taxon>Panagrolaimus</taxon>
    </lineage>
</organism>
<dbReference type="Proteomes" id="UP000887579">
    <property type="component" value="Unplaced"/>
</dbReference>
<accession>A0AC34FGX9</accession>
<proteinExistence type="predicted"/>
<evidence type="ECO:0000313" key="1">
    <source>
        <dbReference type="Proteomes" id="UP000887579"/>
    </source>
</evidence>
<reference evidence="2" key="1">
    <citation type="submission" date="2022-11" db="UniProtKB">
        <authorList>
            <consortium name="WormBaseParasite"/>
        </authorList>
    </citation>
    <scope>IDENTIFICATION</scope>
</reference>
<dbReference type="WBParaSite" id="ES5_v2.g16195.t1">
    <property type="protein sequence ID" value="ES5_v2.g16195.t1"/>
    <property type="gene ID" value="ES5_v2.g16195"/>
</dbReference>